<name>A0A382GDC1_9ZZZZ</name>
<feature type="domain" description="Glycoside hydrolase family 5" evidence="3">
    <location>
        <begin position="127"/>
        <end position="410"/>
    </location>
</feature>
<gene>
    <name evidence="4" type="ORF">METZ01_LOCUS225763</name>
</gene>
<evidence type="ECO:0000259" key="3">
    <source>
        <dbReference type="Pfam" id="PF00150"/>
    </source>
</evidence>
<evidence type="ECO:0000256" key="2">
    <source>
        <dbReference type="ARBA" id="ARBA00023295"/>
    </source>
</evidence>
<sequence length="443" mass="51615">MSNAMKTRATLLFVILSLLATTTHAADFKKGVGSGWFLNVHNWTGTWGTATKPGKRLFEDTVADVRRLKKAKFDHMRLHFHIDGLLFWKECKGWKDASTYDKTVQCYKKNWAKQKKAKWKTKKKFYLDNKVYLTLFIDALKRITGEGMDVIIVPSGFHKASGAAYSLADGALYDDVAFRTLHVKFWSHLARRVRKEIPNWRQVAFQTHNEPFFCDDAKPQVSKWRSVEKRVIRAIRKQIPTSTIFTTSVCTNGDFLFKDDSYEKSPTVRIDQVMAPYKQFKNLIYTIHFRMPRVFVFQTLMSSDVKGLKYPMNSANLSSVLSKADDSKNYLEDYRDNGWNRTVLFDAIRQAADWKTKHGVKLHITEWGTTRSNVDGKGGGPDRRSRLFYTRDMVDAMKKYGITWTYSQWRDWDGITKKYIYGNDDYNSKNRLLDPAMIKRLKR</sequence>
<reference evidence="4" key="1">
    <citation type="submission" date="2018-05" db="EMBL/GenBank/DDBJ databases">
        <authorList>
            <person name="Lanie J.A."/>
            <person name="Ng W.-L."/>
            <person name="Kazmierczak K.M."/>
            <person name="Andrzejewski T.M."/>
            <person name="Davidsen T.M."/>
            <person name="Wayne K.J."/>
            <person name="Tettelin H."/>
            <person name="Glass J.I."/>
            <person name="Rusch D."/>
            <person name="Podicherti R."/>
            <person name="Tsui H.-C.T."/>
            <person name="Winkler M.E."/>
        </authorList>
    </citation>
    <scope>NUCLEOTIDE SEQUENCE</scope>
</reference>
<dbReference type="Gene3D" id="3.20.20.80">
    <property type="entry name" value="Glycosidases"/>
    <property type="match status" value="1"/>
</dbReference>
<proteinExistence type="predicted"/>
<keyword evidence="1" id="KW-0378">Hydrolase</keyword>
<evidence type="ECO:0000313" key="4">
    <source>
        <dbReference type="EMBL" id="SVB72909.1"/>
    </source>
</evidence>
<dbReference type="EMBL" id="UINC01054785">
    <property type="protein sequence ID" value="SVB72909.1"/>
    <property type="molecule type" value="Genomic_DNA"/>
</dbReference>
<dbReference type="InterPro" id="IPR017853">
    <property type="entry name" value="GH"/>
</dbReference>
<dbReference type="SUPFAM" id="SSF51445">
    <property type="entry name" value="(Trans)glycosidases"/>
    <property type="match status" value="1"/>
</dbReference>
<dbReference type="InterPro" id="IPR001547">
    <property type="entry name" value="Glyco_hydro_5"/>
</dbReference>
<dbReference type="GO" id="GO:0004553">
    <property type="term" value="F:hydrolase activity, hydrolyzing O-glycosyl compounds"/>
    <property type="evidence" value="ECO:0007669"/>
    <property type="project" value="InterPro"/>
</dbReference>
<dbReference type="Pfam" id="PF00150">
    <property type="entry name" value="Cellulase"/>
    <property type="match status" value="1"/>
</dbReference>
<accession>A0A382GDC1</accession>
<organism evidence="4">
    <name type="scientific">marine metagenome</name>
    <dbReference type="NCBI Taxonomy" id="408172"/>
    <lineage>
        <taxon>unclassified sequences</taxon>
        <taxon>metagenomes</taxon>
        <taxon>ecological metagenomes</taxon>
    </lineage>
</organism>
<protein>
    <recommendedName>
        <fullName evidence="3">Glycoside hydrolase family 5 domain-containing protein</fullName>
    </recommendedName>
</protein>
<dbReference type="AlphaFoldDB" id="A0A382GDC1"/>
<keyword evidence="2" id="KW-0326">Glycosidase</keyword>
<dbReference type="GO" id="GO:0000272">
    <property type="term" value="P:polysaccharide catabolic process"/>
    <property type="evidence" value="ECO:0007669"/>
    <property type="project" value="InterPro"/>
</dbReference>
<evidence type="ECO:0000256" key="1">
    <source>
        <dbReference type="ARBA" id="ARBA00022801"/>
    </source>
</evidence>